<gene>
    <name evidence="1" type="ORF">ACFR9S_15605</name>
</gene>
<evidence type="ECO:0000313" key="1">
    <source>
        <dbReference type="EMBL" id="MFD1527705.1"/>
    </source>
</evidence>
<sequence length="58" mass="6689">MASGASSVEGVSEETLEFIKARVLEKEEELLDYKRPPKIRPDLKEIIEQEITEENLQE</sequence>
<proteinExistence type="predicted"/>
<dbReference type="EMBL" id="JBHUDH010000254">
    <property type="protein sequence ID" value="MFD1527705.1"/>
    <property type="molecule type" value="Genomic_DNA"/>
</dbReference>
<name>A0ABD6BCE8_9EURY</name>
<protein>
    <submittedName>
        <fullName evidence="1">Uncharacterized protein</fullName>
    </submittedName>
</protein>
<accession>A0ABD6BCE8</accession>
<keyword evidence="2" id="KW-1185">Reference proteome</keyword>
<dbReference type="Proteomes" id="UP001597111">
    <property type="component" value="Unassembled WGS sequence"/>
</dbReference>
<organism evidence="1 2">
    <name type="scientific">Halolamina salina</name>
    <dbReference type="NCBI Taxonomy" id="1220023"/>
    <lineage>
        <taxon>Archaea</taxon>
        <taxon>Methanobacteriati</taxon>
        <taxon>Methanobacteriota</taxon>
        <taxon>Stenosarchaea group</taxon>
        <taxon>Halobacteria</taxon>
        <taxon>Halobacteriales</taxon>
        <taxon>Haloferacaceae</taxon>
    </lineage>
</organism>
<comment type="caution">
    <text evidence="1">The sequence shown here is derived from an EMBL/GenBank/DDBJ whole genome shotgun (WGS) entry which is preliminary data.</text>
</comment>
<evidence type="ECO:0000313" key="2">
    <source>
        <dbReference type="Proteomes" id="UP001597111"/>
    </source>
</evidence>
<reference evidence="1 2" key="1">
    <citation type="journal article" date="2019" name="Int. J. Syst. Evol. Microbiol.">
        <title>The Global Catalogue of Microorganisms (GCM) 10K type strain sequencing project: providing services to taxonomists for standard genome sequencing and annotation.</title>
        <authorList>
            <consortium name="The Broad Institute Genomics Platform"/>
            <consortium name="The Broad Institute Genome Sequencing Center for Infectious Disease"/>
            <person name="Wu L."/>
            <person name="Ma J."/>
        </authorList>
    </citation>
    <scope>NUCLEOTIDE SEQUENCE [LARGE SCALE GENOMIC DNA]</scope>
    <source>
        <strain evidence="1 2">CGMCC 1.12285</strain>
    </source>
</reference>
<dbReference type="AlphaFoldDB" id="A0ABD6BCE8"/>
<dbReference type="RefSeq" id="WP_379730374.1">
    <property type="nucleotide sequence ID" value="NZ_JBHSWZ010000002.1"/>
</dbReference>